<comment type="caution">
    <text evidence="9">The sequence shown here is derived from an EMBL/GenBank/DDBJ whole genome shotgun (WGS) entry which is preliminary data.</text>
</comment>
<dbReference type="PRINTS" id="PR00469">
    <property type="entry name" value="PNDRDTASEII"/>
</dbReference>
<sequence>MAAQAGIRPNGQENEMKTYDVAVIGQGYAGLMAARLVQEKGLEVITFEQMFAGGFVMNVNHLDPAPEGKPTGGPDLVSGLAMENMDLGIETLNGAVTGLSDEAEGWRIRSDAGEVLARHVVIASGTRPRRLGLAGEEALIGRGISECADCDGPMLAGQETIVVGGGDSAFQEALTLSMFGARVTLVLRSAPRARPDFVARAEADASIAIMHNSTIQAIEQDAGGLTGVRVEGPSGSEQLLPCRALFVFVGQDPLVDFLPATVERDARGAIVTDAAGRATLPGLWAAGSVRSGFGGLLSDAEADARQVVGAID</sequence>
<dbReference type="GO" id="GO:0016668">
    <property type="term" value="F:oxidoreductase activity, acting on a sulfur group of donors, NAD(P) as acceptor"/>
    <property type="evidence" value="ECO:0007669"/>
    <property type="project" value="UniProtKB-ARBA"/>
</dbReference>
<dbReference type="InterPro" id="IPR023753">
    <property type="entry name" value="FAD/NAD-binding_dom"/>
</dbReference>
<evidence type="ECO:0000256" key="5">
    <source>
        <dbReference type="ARBA" id="ARBA00023002"/>
    </source>
</evidence>
<comment type="similarity">
    <text evidence="1">Belongs to the class-II pyridine nucleotide-disulfide oxidoreductase family.</text>
</comment>
<keyword evidence="10" id="KW-1185">Reference proteome</keyword>
<dbReference type="InterPro" id="IPR050097">
    <property type="entry name" value="Ferredoxin-NADP_redctase_2"/>
</dbReference>
<evidence type="ECO:0000313" key="9">
    <source>
        <dbReference type="EMBL" id="RDW12915.1"/>
    </source>
</evidence>
<keyword evidence="6" id="KW-1015">Disulfide bond</keyword>
<proteinExistence type="inferred from homology"/>
<dbReference type="Pfam" id="PF07992">
    <property type="entry name" value="Pyr_redox_2"/>
    <property type="match status" value="1"/>
</dbReference>
<gene>
    <name evidence="9" type="ORF">DIE28_10965</name>
</gene>
<dbReference type="PRINTS" id="PR00368">
    <property type="entry name" value="FADPNR"/>
</dbReference>
<evidence type="ECO:0000256" key="3">
    <source>
        <dbReference type="ARBA" id="ARBA00022630"/>
    </source>
</evidence>
<feature type="domain" description="FAD/NAD(P)-binding" evidence="8">
    <location>
        <begin position="19"/>
        <end position="291"/>
    </location>
</feature>
<keyword evidence="3" id="KW-0285">Flavoprotein</keyword>
<keyword evidence="7" id="KW-0676">Redox-active center</keyword>
<keyword evidence="4" id="KW-0274">FAD</keyword>
<accession>A0A3D8PCG4</accession>
<dbReference type="SUPFAM" id="SSF51905">
    <property type="entry name" value="FAD/NAD(P)-binding domain"/>
    <property type="match status" value="1"/>
</dbReference>
<protein>
    <recommendedName>
        <fullName evidence="2">Thioredoxin reductase</fullName>
    </recommendedName>
</protein>
<dbReference type="PANTHER" id="PTHR48105">
    <property type="entry name" value="THIOREDOXIN REDUCTASE 1-RELATED-RELATED"/>
    <property type="match status" value="1"/>
</dbReference>
<keyword evidence="5" id="KW-0560">Oxidoreductase</keyword>
<evidence type="ECO:0000256" key="6">
    <source>
        <dbReference type="ARBA" id="ARBA00023157"/>
    </source>
</evidence>
<evidence type="ECO:0000259" key="8">
    <source>
        <dbReference type="Pfam" id="PF07992"/>
    </source>
</evidence>
<organism evidence="9 10">
    <name type="scientific">Paracoccus thiocyanatus</name>
    <dbReference type="NCBI Taxonomy" id="34006"/>
    <lineage>
        <taxon>Bacteria</taxon>
        <taxon>Pseudomonadati</taxon>
        <taxon>Pseudomonadota</taxon>
        <taxon>Alphaproteobacteria</taxon>
        <taxon>Rhodobacterales</taxon>
        <taxon>Paracoccaceae</taxon>
        <taxon>Paracoccus</taxon>
    </lineage>
</organism>
<evidence type="ECO:0000313" key="10">
    <source>
        <dbReference type="Proteomes" id="UP000256679"/>
    </source>
</evidence>
<dbReference type="EMBL" id="QFCQ01000059">
    <property type="protein sequence ID" value="RDW12915.1"/>
    <property type="molecule type" value="Genomic_DNA"/>
</dbReference>
<evidence type="ECO:0000256" key="7">
    <source>
        <dbReference type="ARBA" id="ARBA00023284"/>
    </source>
</evidence>
<dbReference type="InterPro" id="IPR008255">
    <property type="entry name" value="Pyr_nucl-diS_OxRdtase_2_AS"/>
</dbReference>
<dbReference type="Proteomes" id="UP000256679">
    <property type="component" value="Unassembled WGS sequence"/>
</dbReference>
<dbReference type="PROSITE" id="PS00573">
    <property type="entry name" value="PYRIDINE_REDOX_2"/>
    <property type="match status" value="1"/>
</dbReference>
<dbReference type="InterPro" id="IPR036188">
    <property type="entry name" value="FAD/NAD-bd_sf"/>
</dbReference>
<reference evidence="9 10" key="1">
    <citation type="submission" date="2018-05" db="EMBL/GenBank/DDBJ databases">
        <title>Whole genome sequencing of Paracoccus thiocyanatus SST.</title>
        <authorList>
            <person name="Ghosh W."/>
            <person name="Rameez M.J."/>
            <person name="Roy C."/>
        </authorList>
    </citation>
    <scope>NUCLEOTIDE SEQUENCE [LARGE SCALE GENOMIC DNA]</scope>
    <source>
        <strain evidence="9 10">SST</strain>
    </source>
</reference>
<evidence type="ECO:0000256" key="2">
    <source>
        <dbReference type="ARBA" id="ARBA00018719"/>
    </source>
</evidence>
<dbReference type="Gene3D" id="3.50.50.60">
    <property type="entry name" value="FAD/NAD(P)-binding domain"/>
    <property type="match status" value="2"/>
</dbReference>
<dbReference type="AlphaFoldDB" id="A0A3D8PCG4"/>
<evidence type="ECO:0000256" key="1">
    <source>
        <dbReference type="ARBA" id="ARBA00009333"/>
    </source>
</evidence>
<evidence type="ECO:0000256" key="4">
    <source>
        <dbReference type="ARBA" id="ARBA00022827"/>
    </source>
</evidence>
<name>A0A3D8PCG4_9RHOB</name>